<name>A0A975GEY7_9BACT</name>
<dbReference type="SUPFAM" id="SSF51351">
    <property type="entry name" value="Triosephosphate isomerase (TIM)"/>
    <property type="match status" value="1"/>
</dbReference>
<dbReference type="GO" id="GO:0019563">
    <property type="term" value="P:glycerol catabolic process"/>
    <property type="evidence" value="ECO:0007669"/>
    <property type="project" value="TreeGrafter"/>
</dbReference>
<comment type="catalytic activity">
    <reaction evidence="3">
        <text>D-glyceraldehyde 3-phosphate = dihydroxyacetone phosphate</text>
        <dbReference type="Rhea" id="RHEA:18585"/>
        <dbReference type="ChEBI" id="CHEBI:57642"/>
        <dbReference type="ChEBI" id="CHEBI:59776"/>
        <dbReference type="EC" id="5.3.1.1"/>
    </reaction>
</comment>
<dbReference type="KEGG" id="dli:dnl_08530"/>
<dbReference type="AlphaFoldDB" id="A0A975GEY7"/>
<dbReference type="EMBL" id="CP061799">
    <property type="protein sequence ID" value="QTA78629.1"/>
    <property type="molecule type" value="Genomic_DNA"/>
</dbReference>
<comment type="pathway">
    <text evidence="3">Carbohydrate degradation; glycolysis; D-glyceraldehyde 3-phosphate from glycerone phosphate: step 1/1.</text>
</comment>
<evidence type="ECO:0000256" key="3">
    <source>
        <dbReference type="RuleBase" id="RU363013"/>
    </source>
</evidence>
<keyword evidence="5" id="KW-1185">Reference proteome</keyword>
<evidence type="ECO:0000256" key="1">
    <source>
        <dbReference type="ARBA" id="ARBA00007422"/>
    </source>
</evidence>
<comment type="subunit">
    <text evidence="3">Homodimer.</text>
</comment>
<dbReference type="GO" id="GO:0046166">
    <property type="term" value="P:glyceraldehyde-3-phosphate biosynthetic process"/>
    <property type="evidence" value="ECO:0007669"/>
    <property type="project" value="TreeGrafter"/>
</dbReference>
<evidence type="ECO:0000313" key="4">
    <source>
        <dbReference type="EMBL" id="QTA78629.1"/>
    </source>
</evidence>
<dbReference type="PANTHER" id="PTHR21139">
    <property type="entry name" value="TRIOSEPHOSPHATE ISOMERASE"/>
    <property type="match status" value="1"/>
</dbReference>
<reference evidence="4" key="1">
    <citation type="journal article" date="2021" name="Microb. Physiol.">
        <title>Proteogenomic Insights into the Physiology of Marine, Sulfate-Reducing, Filamentous Desulfonema limicola and Desulfonema magnum.</title>
        <authorList>
            <person name="Schnaars V."/>
            <person name="Wohlbrand L."/>
            <person name="Scheve S."/>
            <person name="Hinrichs C."/>
            <person name="Reinhardt R."/>
            <person name="Rabus R."/>
        </authorList>
    </citation>
    <scope>NUCLEOTIDE SEQUENCE</scope>
    <source>
        <strain evidence="4">5ac10</strain>
    </source>
</reference>
<dbReference type="InterPro" id="IPR035990">
    <property type="entry name" value="TIM_sf"/>
</dbReference>
<dbReference type="GO" id="GO:0005829">
    <property type="term" value="C:cytosol"/>
    <property type="evidence" value="ECO:0007669"/>
    <property type="project" value="TreeGrafter"/>
</dbReference>
<comment type="subcellular location">
    <subcellularLocation>
        <location evidence="3">Cytoplasm</location>
    </subcellularLocation>
</comment>
<keyword evidence="2 3" id="KW-0413">Isomerase</keyword>
<evidence type="ECO:0000256" key="2">
    <source>
        <dbReference type="ARBA" id="ARBA00023235"/>
    </source>
</evidence>
<dbReference type="Pfam" id="PF00121">
    <property type="entry name" value="TIM"/>
    <property type="match status" value="1"/>
</dbReference>
<comment type="pathway">
    <text evidence="3">Carbohydrate biosynthesis; gluconeogenesis.</text>
</comment>
<dbReference type="Proteomes" id="UP000663720">
    <property type="component" value="Chromosome"/>
</dbReference>
<keyword evidence="3" id="KW-0963">Cytoplasm</keyword>
<keyword evidence="3" id="KW-0312">Gluconeogenesis</keyword>
<dbReference type="Gene3D" id="3.20.20.70">
    <property type="entry name" value="Aldolase class I"/>
    <property type="match status" value="1"/>
</dbReference>
<proteinExistence type="inferred from homology"/>
<dbReference type="GO" id="GO:0006096">
    <property type="term" value="P:glycolytic process"/>
    <property type="evidence" value="ECO:0007669"/>
    <property type="project" value="UniProtKB-KW"/>
</dbReference>
<evidence type="ECO:0000313" key="5">
    <source>
        <dbReference type="Proteomes" id="UP000663720"/>
    </source>
</evidence>
<dbReference type="InterPro" id="IPR000652">
    <property type="entry name" value="Triosephosphate_isomerase"/>
</dbReference>
<dbReference type="InterPro" id="IPR013785">
    <property type="entry name" value="Aldolase_TIM"/>
</dbReference>
<gene>
    <name evidence="4" type="primary">tpiA2</name>
    <name evidence="4" type="ORF">dnl_08530</name>
</gene>
<dbReference type="EC" id="5.3.1.1" evidence="3"/>
<protein>
    <recommendedName>
        <fullName evidence="3">Triosephosphate isomerase</fullName>
        <ecNumber evidence="3">5.3.1.1</ecNumber>
    </recommendedName>
</protein>
<accession>A0A975GEY7</accession>
<comment type="similarity">
    <text evidence="1 3">Belongs to the triosephosphate isomerase family.</text>
</comment>
<keyword evidence="3" id="KW-0324">Glycolysis</keyword>
<organism evidence="4 5">
    <name type="scientific">Desulfonema limicola</name>
    <dbReference type="NCBI Taxonomy" id="45656"/>
    <lineage>
        <taxon>Bacteria</taxon>
        <taxon>Pseudomonadati</taxon>
        <taxon>Thermodesulfobacteriota</taxon>
        <taxon>Desulfobacteria</taxon>
        <taxon>Desulfobacterales</taxon>
        <taxon>Desulfococcaceae</taxon>
        <taxon>Desulfonema</taxon>
    </lineage>
</organism>
<dbReference type="GO" id="GO:0004807">
    <property type="term" value="F:triose-phosphate isomerase activity"/>
    <property type="evidence" value="ECO:0007669"/>
    <property type="project" value="UniProtKB-EC"/>
</dbReference>
<dbReference type="GO" id="GO:0006094">
    <property type="term" value="P:gluconeogenesis"/>
    <property type="evidence" value="ECO:0007669"/>
    <property type="project" value="UniProtKB-KW"/>
</dbReference>
<sequence>MIEKNIGNKLAKSIRILYGGSVKPENISELMHMPDIDGALVGGASLDPEIFSKIVRFNI</sequence>
<dbReference type="PROSITE" id="PS51440">
    <property type="entry name" value="TIM_2"/>
    <property type="match status" value="1"/>
</dbReference>
<dbReference type="PANTHER" id="PTHR21139:SF42">
    <property type="entry name" value="TRIOSEPHOSPHATE ISOMERASE"/>
    <property type="match status" value="1"/>
</dbReference>